<evidence type="ECO:0000313" key="6">
    <source>
        <dbReference type="EMBL" id="SZX65334.1"/>
    </source>
</evidence>
<dbReference type="CDD" id="cd14809">
    <property type="entry name" value="bZIP_AUREO-like"/>
    <property type="match status" value="1"/>
</dbReference>
<feature type="domain" description="BZIP" evidence="5">
    <location>
        <begin position="376"/>
        <end position="422"/>
    </location>
</feature>
<evidence type="ECO:0000256" key="4">
    <source>
        <dbReference type="SAM" id="MobiDB-lite"/>
    </source>
</evidence>
<keyword evidence="7" id="KW-1185">Reference proteome</keyword>
<feature type="compositionally biased region" description="Polar residues" evidence="4">
    <location>
        <begin position="117"/>
        <end position="135"/>
    </location>
</feature>
<evidence type="ECO:0000256" key="1">
    <source>
        <dbReference type="ARBA" id="ARBA00023015"/>
    </source>
</evidence>
<dbReference type="AlphaFoldDB" id="A0A383VKX7"/>
<feature type="region of interest" description="Disordered" evidence="4">
    <location>
        <begin position="88"/>
        <end position="148"/>
    </location>
</feature>
<evidence type="ECO:0000256" key="2">
    <source>
        <dbReference type="ARBA" id="ARBA00023125"/>
    </source>
</evidence>
<evidence type="ECO:0000256" key="3">
    <source>
        <dbReference type="ARBA" id="ARBA00023163"/>
    </source>
</evidence>
<keyword evidence="2" id="KW-0238">DNA-binding</keyword>
<dbReference type="PANTHER" id="PTHR23351:SF24">
    <property type="entry name" value="ACTIVATING TRANSCRIPTION FACTOR 3-RELATED"/>
    <property type="match status" value="1"/>
</dbReference>
<protein>
    <recommendedName>
        <fullName evidence="5">BZIP domain-containing protein</fullName>
    </recommendedName>
</protein>
<dbReference type="Pfam" id="PF07716">
    <property type="entry name" value="bZIP_2"/>
    <property type="match status" value="1"/>
</dbReference>
<feature type="compositionally biased region" description="Low complexity" evidence="4">
    <location>
        <begin position="88"/>
        <end position="108"/>
    </location>
</feature>
<dbReference type="PANTHER" id="PTHR23351">
    <property type="entry name" value="FOS TRANSCRIPTION FACTOR-RELATED"/>
    <property type="match status" value="1"/>
</dbReference>
<dbReference type="SMART" id="SM00338">
    <property type="entry name" value="BRLZ"/>
    <property type="match status" value="1"/>
</dbReference>
<dbReference type="STRING" id="3088.A0A383VKX7"/>
<dbReference type="GO" id="GO:0006357">
    <property type="term" value="P:regulation of transcription by RNA polymerase II"/>
    <property type="evidence" value="ECO:0007669"/>
    <property type="project" value="InterPro"/>
</dbReference>
<evidence type="ECO:0000259" key="5">
    <source>
        <dbReference type="PROSITE" id="PS50217"/>
    </source>
</evidence>
<dbReference type="SUPFAM" id="SSF57959">
    <property type="entry name" value="Leucine zipper domain"/>
    <property type="match status" value="1"/>
</dbReference>
<evidence type="ECO:0000313" key="7">
    <source>
        <dbReference type="Proteomes" id="UP000256970"/>
    </source>
</evidence>
<dbReference type="PROSITE" id="PS00036">
    <property type="entry name" value="BZIP_BASIC"/>
    <property type="match status" value="1"/>
</dbReference>
<dbReference type="InterPro" id="IPR046347">
    <property type="entry name" value="bZIP_sf"/>
</dbReference>
<dbReference type="Gene3D" id="1.20.5.170">
    <property type="match status" value="1"/>
</dbReference>
<dbReference type="PROSITE" id="PS50217">
    <property type="entry name" value="BZIP"/>
    <property type="match status" value="1"/>
</dbReference>
<keyword evidence="1" id="KW-0805">Transcription regulation</keyword>
<feature type="region of interest" description="Disordered" evidence="4">
    <location>
        <begin position="329"/>
        <end position="355"/>
    </location>
</feature>
<accession>A0A383VKX7</accession>
<feature type="region of interest" description="Disordered" evidence="4">
    <location>
        <begin position="506"/>
        <end position="530"/>
    </location>
</feature>
<keyword evidence="3" id="KW-0804">Transcription</keyword>
<gene>
    <name evidence="6" type="ORF">BQ4739_LOCUS5772</name>
</gene>
<dbReference type="InterPro" id="IPR004827">
    <property type="entry name" value="bZIP"/>
</dbReference>
<dbReference type="GO" id="GO:0003677">
    <property type="term" value="F:DNA binding"/>
    <property type="evidence" value="ECO:0007669"/>
    <property type="project" value="UniProtKB-KW"/>
</dbReference>
<dbReference type="Proteomes" id="UP000256970">
    <property type="component" value="Unassembled WGS sequence"/>
</dbReference>
<sequence>MASAAGLVNPQCGSLDLQSLPSLERFDSRFLDIFRDNGAEAGAGGVPVMDELQAPDDDLALQRLMSLRNGQQKAAAVPRLQQYDFQDAPASHHTSHSPDTPHAQPPQQHLHHHHGSASYNNISSDPNQQHHSSSGMEDCPASSAAAAGGSGGGYDLNLNSSQLAAAHQYMMSQAAAAGGDGFVPGSASGMQHMAMSMAAAMPVGGDMMPITGNSTAHMSSFAASASVPFGISGIDLASLAADCAGDPHSPLAGNFAGNMAFAGNGDAGTPGGKRRSRGARMGDFIKGEQDGAALMMMDCDSGLASLLGEGAAALAGMGEQLHQLEMEEAAAAGGSSKRSRGSRGQAVAQDFGNDSDFDGQEARAAALSITPDMDENTRARIRREKNRVAARKCRAKKMAFMVELQKTLRELMRKNEEYRLQVITWHKMFSREVRLREAMKRIIAVMWQSGVAPAASGYTANDVIIGLESGTLDVNSLVRALANLNAPPAHSGLSINTAAAAAELAGQAAAHTPSDAQHAQHAANRGSPTQGLAAPANLVLGSPTAAAAAAAMASHMAGGAAAGLGVPATPNAAAAASQLLALQQQQQQGEGMGELCGSMGGDRSAADVVPGMGGAAGGTGGTTAAAAAAGSPLSGEHAEGTLPMALLSAQYSHISNNSPAGMQASFTTAQGSAVQMQLAMSKLAAAAAAAGGGDAAAAAAGGYGAMPGLPEMGEQGGAAAYAAGLEGYMLGGAGGSGAAAAAAAGPSCITTGV</sequence>
<name>A0A383VKX7_TETOB</name>
<dbReference type="InterPro" id="IPR000837">
    <property type="entry name" value="AP-1"/>
</dbReference>
<organism evidence="6 7">
    <name type="scientific">Tetradesmus obliquus</name>
    <name type="common">Green alga</name>
    <name type="synonym">Acutodesmus obliquus</name>
    <dbReference type="NCBI Taxonomy" id="3088"/>
    <lineage>
        <taxon>Eukaryota</taxon>
        <taxon>Viridiplantae</taxon>
        <taxon>Chlorophyta</taxon>
        <taxon>core chlorophytes</taxon>
        <taxon>Chlorophyceae</taxon>
        <taxon>CS clade</taxon>
        <taxon>Sphaeropleales</taxon>
        <taxon>Scenedesmaceae</taxon>
        <taxon>Tetradesmus</taxon>
    </lineage>
</organism>
<dbReference type="EMBL" id="FNXT01000617">
    <property type="protein sequence ID" value="SZX65334.1"/>
    <property type="molecule type" value="Genomic_DNA"/>
</dbReference>
<dbReference type="GO" id="GO:0003700">
    <property type="term" value="F:DNA-binding transcription factor activity"/>
    <property type="evidence" value="ECO:0007669"/>
    <property type="project" value="InterPro"/>
</dbReference>
<proteinExistence type="predicted"/>
<reference evidence="6 7" key="1">
    <citation type="submission" date="2016-10" db="EMBL/GenBank/DDBJ databases">
        <authorList>
            <person name="Cai Z."/>
        </authorList>
    </citation>
    <scope>NUCLEOTIDE SEQUENCE [LARGE SCALE GENOMIC DNA]</scope>
</reference>